<feature type="compositionally biased region" description="Basic and acidic residues" evidence="2">
    <location>
        <begin position="114"/>
        <end position="132"/>
    </location>
</feature>
<accession>A0A9W4UAN4</accession>
<feature type="compositionally biased region" description="Acidic residues" evidence="2">
    <location>
        <begin position="133"/>
        <end position="144"/>
    </location>
</feature>
<feature type="compositionally biased region" description="Polar residues" evidence="2">
    <location>
        <begin position="2562"/>
        <end position="2571"/>
    </location>
</feature>
<feature type="region of interest" description="Disordered" evidence="2">
    <location>
        <begin position="103"/>
        <end position="148"/>
    </location>
</feature>
<evidence type="ECO:0000259" key="4">
    <source>
        <dbReference type="SMART" id="SM01215"/>
    </source>
</evidence>
<feature type="compositionally biased region" description="Basic residues" evidence="2">
    <location>
        <begin position="1093"/>
        <end position="1111"/>
    </location>
</feature>
<gene>
    <name evidence="6" type="ORF">PDIGIT_LOCUS5470</name>
</gene>
<feature type="compositionally biased region" description="Basic and acidic residues" evidence="2">
    <location>
        <begin position="1112"/>
        <end position="1146"/>
    </location>
</feature>
<feature type="compositionally biased region" description="Basic and acidic residues" evidence="2">
    <location>
        <begin position="719"/>
        <end position="730"/>
    </location>
</feature>
<name>A0A9W4UAN4_9PLEO</name>
<dbReference type="InterPro" id="IPR019441">
    <property type="entry name" value="FMP27/BLTP2/Hobbit_GFWDK_RBG"/>
</dbReference>
<dbReference type="SMART" id="SM01215">
    <property type="entry name" value="Fmp27_SW"/>
    <property type="match status" value="1"/>
</dbReference>
<feature type="region of interest" description="Disordered" evidence="2">
    <location>
        <begin position="2810"/>
        <end position="2880"/>
    </location>
</feature>
<feature type="compositionally biased region" description="Polar residues" evidence="2">
    <location>
        <begin position="2039"/>
        <end position="2052"/>
    </location>
</feature>
<reference evidence="6" key="1">
    <citation type="submission" date="2023-01" db="EMBL/GenBank/DDBJ databases">
        <authorList>
            <person name="Van Ghelder C."/>
            <person name="Rancurel C."/>
        </authorList>
    </citation>
    <scope>NUCLEOTIDE SEQUENCE</scope>
    <source>
        <strain evidence="6">CNCM I-4278</strain>
    </source>
</reference>
<feature type="domain" description="FMP27/BLTP2/Hobbit GFWDK motif-containing RBG unit" evidence="3">
    <location>
        <begin position="1280"/>
        <end position="1439"/>
    </location>
</feature>
<dbReference type="PANTHER" id="PTHR15678:SF6">
    <property type="entry name" value="BRIDGE-LIKE LIPID TRANSFER PROTEIN FAMILY MEMBER 2"/>
    <property type="match status" value="1"/>
</dbReference>
<evidence type="ECO:0000313" key="7">
    <source>
        <dbReference type="Proteomes" id="UP001152607"/>
    </source>
</evidence>
<protein>
    <submittedName>
        <fullName evidence="6">Uncharacterized protein</fullName>
    </submittedName>
</protein>
<feature type="compositionally biased region" description="Low complexity" evidence="2">
    <location>
        <begin position="2658"/>
        <end position="2671"/>
    </location>
</feature>
<feature type="compositionally biased region" description="Basic and acidic residues" evidence="2">
    <location>
        <begin position="2593"/>
        <end position="2610"/>
    </location>
</feature>
<feature type="compositionally biased region" description="Polar residues" evidence="2">
    <location>
        <begin position="103"/>
        <end position="113"/>
    </location>
</feature>
<keyword evidence="1" id="KW-0175">Coiled coil</keyword>
<evidence type="ECO:0000259" key="5">
    <source>
        <dbReference type="SMART" id="SM01216"/>
    </source>
</evidence>
<comment type="caution">
    <text evidence="6">The sequence shown here is derived from an EMBL/GenBank/DDBJ whole genome shotgun (WGS) entry which is preliminary data.</text>
</comment>
<dbReference type="SMART" id="SM01214">
    <property type="entry name" value="Fmp27_GFWDK"/>
    <property type="match status" value="1"/>
</dbReference>
<dbReference type="InterPro" id="IPR019415">
    <property type="entry name" value="FMP27_SW_RBG"/>
</dbReference>
<feature type="domain" description="FMP27 SW motif-containing RBG unit" evidence="4">
    <location>
        <begin position="1160"/>
        <end position="1262"/>
    </location>
</feature>
<evidence type="ECO:0000256" key="1">
    <source>
        <dbReference type="SAM" id="Coils"/>
    </source>
</evidence>
<evidence type="ECO:0000313" key="6">
    <source>
        <dbReference type="EMBL" id="CAI6332445.1"/>
    </source>
</evidence>
<dbReference type="Pfam" id="PF10344">
    <property type="entry name" value="Hobbit"/>
    <property type="match status" value="1"/>
</dbReference>
<feature type="region of interest" description="Disordered" evidence="2">
    <location>
        <begin position="2978"/>
        <end position="3032"/>
    </location>
</feature>
<feature type="compositionally biased region" description="Polar residues" evidence="2">
    <location>
        <begin position="2634"/>
        <end position="2647"/>
    </location>
</feature>
<dbReference type="InterPro" id="IPR019449">
    <property type="entry name" value="FMP27_WPPW_RBG"/>
</dbReference>
<dbReference type="InterPro" id="IPR045167">
    <property type="entry name" value="Hobbit"/>
</dbReference>
<feature type="compositionally biased region" description="Low complexity" evidence="2">
    <location>
        <begin position="2979"/>
        <end position="2988"/>
    </location>
</feature>
<dbReference type="SMART" id="SM01216">
    <property type="entry name" value="Fmp27_WPPW"/>
    <property type="match status" value="1"/>
</dbReference>
<feature type="coiled-coil region" evidence="1">
    <location>
        <begin position="1862"/>
        <end position="1917"/>
    </location>
</feature>
<dbReference type="OrthoDB" id="1562405at2759"/>
<feature type="domain" description="FMP27 WPPW motif-containing RBG unit" evidence="5">
    <location>
        <begin position="1686"/>
        <end position="2208"/>
    </location>
</feature>
<feature type="region of interest" description="Disordered" evidence="2">
    <location>
        <begin position="2546"/>
        <end position="2687"/>
    </location>
</feature>
<evidence type="ECO:0000256" key="2">
    <source>
        <dbReference type="SAM" id="MobiDB-lite"/>
    </source>
</evidence>
<evidence type="ECO:0000259" key="3">
    <source>
        <dbReference type="SMART" id="SM01214"/>
    </source>
</evidence>
<feature type="compositionally biased region" description="Basic and acidic residues" evidence="2">
    <location>
        <begin position="2617"/>
        <end position="2631"/>
    </location>
</feature>
<feature type="region of interest" description="Disordered" evidence="2">
    <location>
        <begin position="1084"/>
        <end position="1149"/>
    </location>
</feature>
<feature type="compositionally biased region" description="Low complexity" evidence="2">
    <location>
        <begin position="747"/>
        <end position="759"/>
    </location>
</feature>
<sequence>MLRQALQLTASLLLLFAILSFVLFAFIRVVTGVSIQRLGFSSLRHISFTPKDGLRIELRGLGFTLHRPTFAQPTWISIVLTELKVTVDLKALEDHSRAKSTWSRWTNGSSRTSAAEKEPLPDSTGEEHNVKEADDEEPAGDDEDDVHRSRTWERLTEAKERIKRLHRRIKWIKLVDVIATGSTLVIVDVGSVQVGSFTMAVDTRRKTVDRSRLFNHHKPKPNKEQRPAEWLFTVRSVLFVPEGKELAEATPTEILDQGTLTVHGMLYKELDGLRDASISLKFGRLTIPFDYVKTCVDRAKRCRAASVPKAQDPAEADVSLRAVMEEIDQPGSREESIVRTVSDSREFASSILRGVQEFQFAISVFNMTKRIDTGDDNDSPVNLTMMSKEIGMDLLRLDPKSPAHLMYFSPNDIAHQALFAVISVSVGIDDGHGHPERLLYIPMATMTLNTTLPSKTIQFSKDKNATERNTNILFANLVITSPSVDFDPKHVPLLLAVFRSEETMRKPPKLRNRKRSLVRRLLPKASVKISIHEPVVRVTLPPMDPSKRDTDEFDLLISSSSSVSLDLESSHAADVELHYALAATFRMNSQQLYYQTASSEKHNLLLTNQLEVKAQLSATPDVVVNIVGTVQTFSVFLVRPEISEGLRQIVMQVQKDVRMRRRTPKRKGSSFLRKLPPWLAHMQLSGSDFNLEVAGVDPDVSKHSRGVGLHLESWTSEYRQNKNDESDARPTRRRAPSRTINRDEYLLRPTTPSSPSSPRRLGDPTDGRRLTINWQGFEGFVLENDDQWEQEPFLSLPRVEVAFNTSTDKQGPLLHTHLFCQSIFLHYSLYRHFALGVATLVLKRSFNVPLSQEKEKTPVSPHAARHLNVPGEGREDIDPATGLRRESYTLDVKAHFMQIKANMPADPPLMLQVYGLEAGRHRWTSPFLRSRLVRLYAENPHVKRVWSRIVSVKSLRMDYRQSKRRYGHTVTDEKSFDVAADAIRIAVPHQLVMHQIFDNITNVTKTVKQLHHRFNTGDNEYVLDKEPEGPKHVPRISLRSRAVLFEIEDGSFEWKLGVIYRYGLIEQKQRLARELAYELKVKKLQQHDDKRGSRQRARSAHTGRRGRSKAQKGKELRFRSKSEDASEPSSPERPKSDHPMRYDKEAYNGMSGHCRTSIAEARDKLNRLNAQTWRKRIDHALSSQNRAMDEIRSIFWGLDDVIDDVDHKERIMAVSQRPPLASLVVSDLDLVVDKPSFPLSEYPRFLHDVGKGMPTDMQYSLLVPMHVHLQMGEAKVQLRDYPLPFIHIPALRPTQSARMSSLSLKSDFVIAEEYRNIESSRISKVVVLPQEENESGELTGGYAVDVRRTVAPVKTYSDMKVDVNSSYPTRITWGTSYQPAIQDMMQVIEGFSKPAVDPSERVGFWDKIRLTFHSRIKIYWKGDGDVHLILKGSRDPYMVTGHGAGFVMCWQNDVQLSLAEDKDPRNFMIVNSGNYVLAIPDLAHYARQDSEPESLHHSETASSISSYRQLATFKKTIMKLSGNVRWVVGLVFEQNLDKGGRSFDFIPHYDVVLKHPDHAKNQNGMVYDAYRGFRSHHIHMSLAIAAPHDREWSVANLEPSKTYNSVHLTPRFFTHFYNWWSMFSGAMSLPIRQGPLWPGIEKSSKKFGRHLATIKYNLLLSPLYMSHIYKHKDAEDYGHTSVASTGLKARLDSFMFDLHQRREEFRTVVQAPKNQEDSKQNQTSGMRINQVQLDLIKTDVRAVSASIAGTNPDDVDEASSETIADYNQENPTADLSKFTIPDNDWGWVDMDDFVELGWLLPSEVHPETHILPLAFAPRFTYFRQTDHADNISGDPHRTSPFGNEPTHHCVMSTRNDPRQVQCQLIEQRLKRVKEQMENNQRAMGEQELRSIREPGGNEELHERLEILRNNSLILQRKHDFLLLMHQSLIEKLETNDQSALPDGETEDEDEYYEANEDHAQADPDTKGMDSSPHVDQISDFNNRFIIHNVHLKWNNSLRNIILRYIHQVSQRRGFVYYMSRRAVKFIVDIVEEQRRSRQHSSPAAQGPNSPQSPDYDDEADIKNHIEQMLNDGKSFVDGDGSNGSDEDSSSEKKAADKLAVEYLAQNTYIVRLIAPQIQLQSEKNNKAAVLVTAKGMQLKVVQIMDKDRLMDEVSGLVQRRFTASMDSLQIFVTSTQAFKTEDVSMYSGSTYGAPAGTAWPPWVPFEVMFEFHTNPFGFQRVVQRTSASMRFDKHNTLRLKYNDDVSGTDNDSHQESLETRVDHLWVDFPHIRAVCNSRQYYAMYVIVLDLLLYNEPLEKTRTERLEKIMLASDFSDLTGAPALVVGLQERIRQLEEIKTAFQVHEKYLDKQGWSDRIEVEKDLAVYEDELFFVMKAITTAQRKNDDRAQASQSTAVLRWYITASEIVWHLLRETNQNSLAEFQLKNALYDRTDNSDGSNLNVVEVKQMTGLNLLPNAIYPKMISPYLEAGQPPKDLPETKMFKVEWVMLEAIAGIPVMEHFQVNLFPLKVQLEYEIGKKLFEYVFPGIKDNKAENANHSPFLVRHMMPANDDDDADDDGSVTPGSTANSATLFPDNEHEVNALKLRLTPTLHLPDKTEDRKAKRSSERRPTMHHLRFFRENQSRSAGEFRRNLHPSSALSIHENSAAPSPARPGSTRSGSMSTTVTSASAAESDKTSKRFNLYRSSTNDKRMIANNKKARNDDLTQMMTRASNYMTLSYVQIPSMVLCLSYKGKGQRNFEDVHDLVFKMPTLEYSNKTWSNLDLALQLKKDVIRALISHAGAIVGNKFSHHRPSKNTQSRLRQIVNNTSIMSTSPDLSSNDSNSARDYSPGGSDNSSERPGGRRSFASGRANSTFSTLSEEGSSIHSSVRTPNPNAHSLETGSIMTSSWATDGAGGLGIGPTDTIEDGRTFADEINRVDQTEPEFAGVISSLSRHLTQVSAPFAAVHKERGRAGPGRIIAAPGSSSGFGSGSGSWANYSRGGNNNSSSGVGGEDENGSGVNTTITGGSGGTATEEGVKKKSKLSKLLLGRDK</sequence>
<feature type="region of interest" description="Disordered" evidence="2">
    <location>
        <begin position="2035"/>
        <end position="2058"/>
    </location>
</feature>
<dbReference type="Proteomes" id="UP001152607">
    <property type="component" value="Unassembled WGS sequence"/>
</dbReference>
<proteinExistence type="predicted"/>
<feature type="region of interest" description="Disordered" evidence="2">
    <location>
        <begin position="718"/>
        <end position="768"/>
    </location>
</feature>
<keyword evidence="7" id="KW-1185">Reference proteome</keyword>
<dbReference type="PANTHER" id="PTHR15678">
    <property type="entry name" value="ANTIGEN MLAA-22-RELATED"/>
    <property type="match status" value="1"/>
</dbReference>
<feature type="compositionally biased region" description="Acidic residues" evidence="2">
    <location>
        <begin position="2550"/>
        <end position="2559"/>
    </location>
</feature>
<feature type="compositionally biased region" description="Polar residues" evidence="2">
    <location>
        <begin position="2850"/>
        <end position="2880"/>
    </location>
</feature>
<organism evidence="6 7">
    <name type="scientific">Periconia digitata</name>
    <dbReference type="NCBI Taxonomy" id="1303443"/>
    <lineage>
        <taxon>Eukaryota</taxon>
        <taxon>Fungi</taxon>
        <taxon>Dikarya</taxon>
        <taxon>Ascomycota</taxon>
        <taxon>Pezizomycotina</taxon>
        <taxon>Dothideomycetes</taxon>
        <taxon>Pleosporomycetidae</taxon>
        <taxon>Pleosporales</taxon>
        <taxon>Massarineae</taxon>
        <taxon>Periconiaceae</taxon>
        <taxon>Periconia</taxon>
    </lineage>
</organism>
<feature type="region of interest" description="Disordered" evidence="2">
    <location>
        <begin position="853"/>
        <end position="878"/>
    </location>
</feature>
<feature type="compositionally biased region" description="Polar residues" evidence="2">
    <location>
        <begin position="2810"/>
        <end position="2826"/>
    </location>
</feature>
<feature type="region of interest" description="Disordered" evidence="2">
    <location>
        <begin position="2072"/>
        <end position="2092"/>
    </location>
</feature>
<dbReference type="EMBL" id="CAOQHR010000003">
    <property type="protein sequence ID" value="CAI6332445.1"/>
    <property type="molecule type" value="Genomic_DNA"/>
</dbReference>